<dbReference type="PANTHER" id="PTHR46481:SF10">
    <property type="entry name" value="ZINC FINGER BED DOMAIN-CONTAINING PROTEIN 39"/>
    <property type="match status" value="1"/>
</dbReference>
<dbReference type="Proteomes" id="UP000789759">
    <property type="component" value="Unassembled WGS sequence"/>
</dbReference>
<dbReference type="EMBL" id="CAJVQA010025822">
    <property type="protein sequence ID" value="CAG8787178.1"/>
    <property type="molecule type" value="Genomic_DNA"/>
</dbReference>
<keyword evidence="3" id="KW-0863">Zinc-finger</keyword>
<evidence type="ECO:0000256" key="1">
    <source>
        <dbReference type="ARBA" id="ARBA00004123"/>
    </source>
</evidence>
<evidence type="ECO:0000256" key="4">
    <source>
        <dbReference type="ARBA" id="ARBA00022833"/>
    </source>
</evidence>
<evidence type="ECO:0000256" key="3">
    <source>
        <dbReference type="ARBA" id="ARBA00022771"/>
    </source>
</evidence>
<keyword evidence="2" id="KW-0479">Metal-binding</keyword>
<organism evidence="6 7">
    <name type="scientific">Cetraspora pellucida</name>
    <dbReference type="NCBI Taxonomy" id="1433469"/>
    <lineage>
        <taxon>Eukaryota</taxon>
        <taxon>Fungi</taxon>
        <taxon>Fungi incertae sedis</taxon>
        <taxon>Mucoromycota</taxon>
        <taxon>Glomeromycotina</taxon>
        <taxon>Glomeromycetes</taxon>
        <taxon>Diversisporales</taxon>
        <taxon>Gigasporaceae</taxon>
        <taxon>Cetraspora</taxon>
    </lineage>
</organism>
<protein>
    <submittedName>
        <fullName evidence="6">20434_t:CDS:1</fullName>
    </submittedName>
</protein>
<keyword evidence="5" id="KW-0539">Nucleus</keyword>
<evidence type="ECO:0000313" key="7">
    <source>
        <dbReference type="Proteomes" id="UP000789759"/>
    </source>
</evidence>
<evidence type="ECO:0000313" key="6">
    <source>
        <dbReference type="EMBL" id="CAG8787178.1"/>
    </source>
</evidence>
<dbReference type="AlphaFoldDB" id="A0A9N9P4K9"/>
<dbReference type="InterPro" id="IPR052035">
    <property type="entry name" value="ZnF_BED_domain_contain"/>
</dbReference>
<reference evidence="6" key="1">
    <citation type="submission" date="2021-06" db="EMBL/GenBank/DDBJ databases">
        <authorList>
            <person name="Kallberg Y."/>
            <person name="Tangrot J."/>
            <person name="Rosling A."/>
        </authorList>
    </citation>
    <scope>NUCLEOTIDE SEQUENCE</scope>
    <source>
        <strain evidence="6">FL966</strain>
    </source>
</reference>
<keyword evidence="4" id="KW-0862">Zinc</keyword>
<evidence type="ECO:0000256" key="5">
    <source>
        <dbReference type="ARBA" id="ARBA00023242"/>
    </source>
</evidence>
<name>A0A9N9P4K9_9GLOM</name>
<comment type="subcellular location">
    <subcellularLocation>
        <location evidence="1">Nucleus</location>
    </subcellularLocation>
</comment>
<dbReference type="GO" id="GO:0008270">
    <property type="term" value="F:zinc ion binding"/>
    <property type="evidence" value="ECO:0007669"/>
    <property type="project" value="UniProtKB-KW"/>
</dbReference>
<evidence type="ECO:0000256" key="2">
    <source>
        <dbReference type="ARBA" id="ARBA00022723"/>
    </source>
</evidence>
<comment type="caution">
    <text evidence="6">The sequence shown here is derived from an EMBL/GenBank/DDBJ whole genome shotgun (WGS) entry which is preliminary data.</text>
</comment>
<gene>
    <name evidence="6" type="ORF">CPELLU_LOCUS16773</name>
</gene>
<dbReference type="InterPro" id="IPR012337">
    <property type="entry name" value="RNaseH-like_sf"/>
</dbReference>
<dbReference type="GO" id="GO:0005634">
    <property type="term" value="C:nucleus"/>
    <property type="evidence" value="ECO:0007669"/>
    <property type="project" value="UniProtKB-SubCell"/>
</dbReference>
<dbReference type="OrthoDB" id="2440590at2759"/>
<sequence length="241" mass="28207">IFFKFYWDLSQNDHELHIIADVPTRWNSSYLAWQQLIKIRNIIDPMITMLSLDKNYQTQKEVVQLKKINLTDTEWEAIKSLIAILEPFAEATDLLGEVDYDDDESALNDDQMDVESNIPYDCLNIEKRIRMALYNAIKHYWQMPSEEGMLAALLDPRCKSLSFTSESLRFRTHNSLYEAYRQHQSQIDVSSIKQPLQPKSKLLATIANLLSITLEHLIFLNKNRHAVVDIFLKQNYIKANK</sequence>
<dbReference type="SUPFAM" id="SSF53098">
    <property type="entry name" value="Ribonuclease H-like"/>
    <property type="match status" value="1"/>
</dbReference>
<proteinExistence type="predicted"/>
<dbReference type="PANTHER" id="PTHR46481">
    <property type="entry name" value="ZINC FINGER BED DOMAIN-CONTAINING PROTEIN 4"/>
    <property type="match status" value="1"/>
</dbReference>
<feature type="non-terminal residue" evidence="6">
    <location>
        <position position="1"/>
    </location>
</feature>
<accession>A0A9N9P4K9</accession>
<keyword evidence="7" id="KW-1185">Reference proteome</keyword>